<dbReference type="GO" id="GO:0000166">
    <property type="term" value="F:nucleotide binding"/>
    <property type="evidence" value="ECO:0007669"/>
    <property type="project" value="UniProtKB-KW"/>
</dbReference>
<proteinExistence type="inferred from homology"/>
<keyword evidence="6" id="KW-0378">Hydrolase</keyword>
<comment type="cofactor">
    <cofactor evidence="1 6">
        <name>a divalent metal cation</name>
        <dbReference type="ChEBI" id="CHEBI:60240"/>
    </cofactor>
</comment>
<organism evidence="9 10">
    <name type="scientific">Rhodotorula paludigena</name>
    <dbReference type="NCBI Taxonomy" id="86838"/>
    <lineage>
        <taxon>Eukaryota</taxon>
        <taxon>Fungi</taxon>
        <taxon>Dikarya</taxon>
        <taxon>Basidiomycota</taxon>
        <taxon>Pucciniomycotina</taxon>
        <taxon>Microbotryomycetes</taxon>
        <taxon>Sporidiobolales</taxon>
        <taxon>Sporidiobolaceae</taxon>
        <taxon>Rhodotorula</taxon>
    </lineage>
</organism>
<comment type="subcellular location">
    <subcellularLocation>
        <location evidence="6">Nucleus</location>
    </subcellularLocation>
</comment>
<comment type="caution">
    <text evidence="9">The sequence shown here is derived from an EMBL/GenBank/DDBJ whole genome shotgun (WGS) entry which is preliminary data.</text>
</comment>
<comment type="catalytic activity">
    <reaction evidence="3">
        <text>a 5'-end (N(7)-methyl 5'-triphosphoguanosine)-ribonucleoside-ribonucleotide in mRNA + H2O = a (N(7)-methyl 5'-triphosphoguanosine)-nucleoside + a 5'-end phospho-ribonucleoside in mRNA + H(+)</text>
        <dbReference type="Rhea" id="RHEA:66928"/>
        <dbReference type="Rhea" id="RHEA-COMP:15692"/>
        <dbReference type="Rhea" id="RHEA-COMP:17313"/>
        <dbReference type="ChEBI" id="CHEBI:15377"/>
        <dbReference type="ChEBI" id="CHEBI:15378"/>
        <dbReference type="ChEBI" id="CHEBI:138282"/>
        <dbReference type="ChEBI" id="CHEBI:172876"/>
        <dbReference type="ChEBI" id="CHEBI:172877"/>
    </reaction>
    <physiologicalReaction direction="left-to-right" evidence="3">
        <dbReference type="Rhea" id="RHEA:66929"/>
    </physiologicalReaction>
</comment>
<keyword evidence="6" id="KW-0694">RNA-binding</keyword>
<evidence type="ECO:0000256" key="3">
    <source>
        <dbReference type="ARBA" id="ARBA00044676"/>
    </source>
</evidence>
<feature type="compositionally biased region" description="Pro residues" evidence="7">
    <location>
        <begin position="11"/>
        <end position="27"/>
    </location>
</feature>
<keyword evidence="6" id="KW-0547">Nucleotide-binding</keyword>
<dbReference type="EMBL" id="BQKY01000006">
    <property type="protein sequence ID" value="GJN90006.1"/>
    <property type="molecule type" value="Genomic_DNA"/>
</dbReference>
<evidence type="ECO:0000256" key="7">
    <source>
        <dbReference type="SAM" id="MobiDB-lite"/>
    </source>
</evidence>
<protein>
    <recommendedName>
        <fullName evidence="6">Decapping nuclease</fullName>
        <ecNumber evidence="6">3.6.1.-</ecNumber>
    </recommendedName>
</protein>
<evidence type="ECO:0000313" key="9">
    <source>
        <dbReference type="EMBL" id="GJN90006.1"/>
    </source>
</evidence>
<accession>A0AAV5GC14</accession>
<dbReference type="Pfam" id="PF08652">
    <property type="entry name" value="RAI1"/>
    <property type="match status" value="1"/>
</dbReference>
<dbReference type="GO" id="GO:0005634">
    <property type="term" value="C:nucleus"/>
    <property type="evidence" value="ECO:0007669"/>
    <property type="project" value="UniProtKB-SubCell"/>
</dbReference>
<gene>
    <name evidence="9" type="ORF">Rhopal_003001-T1</name>
</gene>
<dbReference type="GO" id="GO:0110155">
    <property type="term" value="P:NAD-cap decapping"/>
    <property type="evidence" value="ECO:0007669"/>
    <property type="project" value="TreeGrafter"/>
</dbReference>
<dbReference type="AlphaFoldDB" id="A0AAV5GC14"/>
<comment type="function">
    <text evidence="6">Decapping enzyme for NAD-capped RNAs: specifically hydrolyzes the nicotinamide adenine dinucleotide (NAD) cap from a subset of RNAs by removing the entire NAD moiety from the 5'-end of an NAD-capped RNA.</text>
</comment>
<sequence length="518" mass="55631">MSAPPRKRPRVSPPPSSAESAAPPPVAVPSSGPAAAAAGAERTPPAGLSIRPPAQYLSAGPTPFQLPFHLTSFSYSPSRELLLDDARKDEALAYYREPPLGSDLNYGFEQAVWRDGSVDEGLDALLETLSSWARKNAGPAADDLLSKISVITWRGMLTKLMLAVYEADNVANGRRADGWEMNAMVVDGCLYLEESNPPAKLTAKSASELSNALPSYYGYSFESYCTTAGPSSSATSPAPAPPHSFHVPNTNVQWCSVVKTNLGGFRALVGGEVDCVRSDAPADARKVGTKDFVELKTNLVIQSQRDEVNFERLKLLKHYVQSFLLGVPRITVGFRTRAGELAALQHFNTLEIPRLVRGKPHAWDPAACLASAKELLAFLHAQIKAHEATQRAEAALADACDLEDAGMREWPVFRVSFDPAKRLVSLRKLTSDEVRGEVWAAKRPVEGEESEGDGRIGFLLASWVREVKARRERLSAGAAAKKSSAEESSTGSVGPVPPNVDSANAPPPSRGVAAGLKR</sequence>
<keyword evidence="10" id="KW-1185">Reference proteome</keyword>
<evidence type="ECO:0000256" key="6">
    <source>
        <dbReference type="RuleBase" id="RU367113"/>
    </source>
</evidence>
<dbReference type="PANTHER" id="PTHR12395">
    <property type="entry name" value="DOM-3 RELATED"/>
    <property type="match status" value="1"/>
</dbReference>
<feature type="compositionally biased region" description="Low complexity" evidence="7">
    <location>
        <begin position="475"/>
        <end position="492"/>
    </location>
</feature>
<comment type="catalytic activity">
    <reaction evidence="5">
        <text>a 5'-end NAD(+)-phospho-ribonucleoside in mRNA + H2O = a 5'-end phospho-ribonucleoside in mRNA + NAD(+) + H(+)</text>
        <dbReference type="Rhea" id="RHEA:60880"/>
        <dbReference type="Rhea" id="RHEA-COMP:15692"/>
        <dbReference type="Rhea" id="RHEA-COMP:15698"/>
        <dbReference type="ChEBI" id="CHEBI:15377"/>
        <dbReference type="ChEBI" id="CHEBI:15378"/>
        <dbReference type="ChEBI" id="CHEBI:57540"/>
        <dbReference type="ChEBI" id="CHEBI:138282"/>
        <dbReference type="ChEBI" id="CHEBI:144029"/>
    </reaction>
    <physiologicalReaction direction="left-to-right" evidence="5">
        <dbReference type="Rhea" id="RHEA:60881"/>
    </physiologicalReaction>
</comment>
<dbReference type="PANTHER" id="PTHR12395:SF9">
    <property type="entry name" value="DECAPPING AND EXORIBONUCLEASE PROTEIN"/>
    <property type="match status" value="1"/>
</dbReference>
<feature type="compositionally biased region" description="Basic residues" evidence="7">
    <location>
        <begin position="1"/>
        <end position="10"/>
    </location>
</feature>
<feature type="region of interest" description="Disordered" evidence="7">
    <location>
        <begin position="474"/>
        <end position="518"/>
    </location>
</feature>
<feature type="domain" description="RAI1-like" evidence="8">
    <location>
        <begin position="67"/>
        <end position="430"/>
    </location>
</feature>
<dbReference type="Proteomes" id="UP001342314">
    <property type="component" value="Unassembled WGS sequence"/>
</dbReference>
<evidence type="ECO:0000313" key="10">
    <source>
        <dbReference type="Proteomes" id="UP001342314"/>
    </source>
</evidence>
<dbReference type="GO" id="GO:0000956">
    <property type="term" value="P:nuclear-transcribed mRNA catabolic process"/>
    <property type="evidence" value="ECO:0007669"/>
    <property type="project" value="TreeGrafter"/>
</dbReference>
<dbReference type="InterPro" id="IPR039039">
    <property type="entry name" value="RAI1-like_fam"/>
</dbReference>
<dbReference type="GO" id="GO:0034353">
    <property type="term" value="F:mRNA 5'-diphosphatase activity"/>
    <property type="evidence" value="ECO:0007669"/>
    <property type="project" value="TreeGrafter"/>
</dbReference>
<dbReference type="GO" id="GO:0003723">
    <property type="term" value="F:RNA binding"/>
    <property type="evidence" value="ECO:0007669"/>
    <property type="project" value="UniProtKB-KW"/>
</dbReference>
<evidence type="ECO:0000256" key="5">
    <source>
        <dbReference type="ARBA" id="ARBA00048124"/>
    </source>
</evidence>
<name>A0AAV5GC14_9BASI</name>
<dbReference type="GO" id="GO:0004518">
    <property type="term" value="F:nuclease activity"/>
    <property type="evidence" value="ECO:0007669"/>
    <property type="project" value="UniProtKB-KW"/>
</dbReference>
<reference evidence="9 10" key="1">
    <citation type="submission" date="2021-12" db="EMBL/GenBank/DDBJ databases">
        <title>High titer production of polyol ester of fatty acids by Rhodotorula paludigena BS15 towards product separation-free biomass refinery.</title>
        <authorList>
            <person name="Mano J."/>
            <person name="Ono H."/>
            <person name="Tanaka T."/>
            <person name="Naito K."/>
            <person name="Sushida H."/>
            <person name="Ike M."/>
            <person name="Tokuyasu K."/>
            <person name="Kitaoka M."/>
        </authorList>
    </citation>
    <scope>NUCLEOTIDE SEQUENCE [LARGE SCALE GENOMIC DNA]</scope>
    <source>
        <strain evidence="9 10">BS15</strain>
    </source>
</reference>
<keyword evidence="6" id="KW-0539">Nucleus</keyword>
<evidence type="ECO:0000256" key="4">
    <source>
        <dbReference type="ARBA" id="ARBA00044692"/>
    </source>
</evidence>
<evidence type="ECO:0000256" key="2">
    <source>
        <dbReference type="ARBA" id="ARBA00006562"/>
    </source>
</evidence>
<evidence type="ECO:0000256" key="1">
    <source>
        <dbReference type="ARBA" id="ARBA00001968"/>
    </source>
</evidence>
<keyword evidence="6" id="KW-0479">Metal-binding</keyword>
<dbReference type="EC" id="3.6.1.-" evidence="6"/>
<keyword evidence="6" id="KW-0540">Nuclease</keyword>
<dbReference type="InterPro" id="IPR013961">
    <property type="entry name" value="RAI1"/>
</dbReference>
<feature type="compositionally biased region" description="Low complexity" evidence="7">
    <location>
        <begin position="28"/>
        <end position="47"/>
    </location>
</feature>
<feature type="region of interest" description="Disordered" evidence="7">
    <location>
        <begin position="1"/>
        <end position="54"/>
    </location>
</feature>
<dbReference type="GO" id="GO:0005829">
    <property type="term" value="C:cytosol"/>
    <property type="evidence" value="ECO:0007669"/>
    <property type="project" value="TreeGrafter"/>
</dbReference>
<dbReference type="GO" id="GO:0046872">
    <property type="term" value="F:metal ion binding"/>
    <property type="evidence" value="ECO:0007669"/>
    <property type="project" value="UniProtKB-KW"/>
</dbReference>
<evidence type="ECO:0000259" key="8">
    <source>
        <dbReference type="Pfam" id="PF08652"/>
    </source>
</evidence>
<comment type="similarity">
    <text evidence="2 6">Belongs to the DXO/Dom3Z family.</text>
</comment>
<comment type="catalytic activity">
    <reaction evidence="4">
        <text>a 5'-end triphospho-ribonucleoside in mRNA + H2O = a 5'-end phospho-ribonucleoside in mRNA + diphosphate + H(+)</text>
        <dbReference type="Rhea" id="RHEA:78683"/>
        <dbReference type="Rhea" id="RHEA-COMP:15692"/>
        <dbReference type="Rhea" id="RHEA-COMP:17164"/>
        <dbReference type="ChEBI" id="CHEBI:15377"/>
        <dbReference type="ChEBI" id="CHEBI:15378"/>
        <dbReference type="ChEBI" id="CHEBI:33019"/>
        <dbReference type="ChEBI" id="CHEBI:138282"/>
        <dbReference type="ChEBI" id="CHEBI:167618"/>
    </reaction>
    <physiologicalReaction direction="left-to-right" evidence="4">
        <dbReference type="Rhea" id="RHEA:78684"/>
    </physiologicalReaction>
</comment>